<dbReference type="SUPFAM" id="SSF52418">
    <property type="entry name" value="Nucleoside phosphorylase/phosphoribosyltransferase catalytic domain"/>
    <property type="match status" value="1"/>
</dbReference>
<keyword evidence="5 10" id="KW-0822">Tryptophan biosynthesis</keyword>
<sequence>MILILDNFDSFTFNVYQQLLQVTNEDVKVIRNNKISVDEVKKLKPTHIIISPGPGRPEDAGISIDIIKEFKGVIPILGVCLGHQAIISAFGGDIIGAKNIVHGKVEPIKCDGKGIFRNLGSPINFTRYHSLVGDINTLPECFEITSTSSDGEIMGVRHKEYDIEGVQFHPESIASENGLSLFKNFINYKREPFDTTNKLERIISGEDLTFLEAKEFMEELTDGNLSDSIISAFSIALNCKGISSQEIAGCAKALRDKRTRVNVQVPVIDTCGTGGDGLNTFNISSFSALIVASCGVNVAKHGSRAVSSKSGSSDFYTELGISLESDPNSIVDNINNTQFSFMFAPHFHKAMRFAAPVRKELKIKTIFNLIGPLSNPASADYQVIGVWDERFCLVVAKAAKLLGVKKVMVVHGLDGIDEISISDKSRVVYIDENDKVEEFIFDPKSEGIPMYNLSDLSGGSAEVNASMAREILNGGGSEAIKAACSLNAGAALMVYGRVSTIIEGYELAMDAIESGKVKNKLVEIVG</sequence>
<feature type="binding site" evidence="10">
    <location>
        <begin position="282"/>
        <end position="285"/>
    </location>
    <ligand>
        <name>5-phospho-alpha-D-ribose 1-diphosphate</name>
        <dbReference type="ChEBI" id="CHEBI:58017"/>
    </ligand>
</feature>
<organism evidence="14 15">
    <name type="scientific">Thiospirochaeta perfilievii</name>
    <dbReference type="NCBI Taxonomy" id="252967"/>
    <lineage>
        <taxon>Bacteria</taxon>
        <taxon>Pseudomonadati</taxon>
        <taxon>Spirochaetota</taxon>
        <taxon>Spirochaetia</taxon>
        <taxon>Spirochaetales</taxon>
        <taxon>Spirochaetaceae</taxon>
        <taxon>Thiospirochaeta</taxon>
    </lineage>
</organism>
<dbReference type="GO" id="GO:0004048">
    <property type="term" value="F:anthranilate phosphoribosyltransferase activity"/>
    <property type="evidence" value="ECO:0007669"/>
    <property type="project" value="UniProtKB-UniRule"/>
</dbReference>
<dbReference type="PRINTS" id="PR00097">
    <property type="entry name" value="ANTSNTHASEII"/>
</dbReference>
<dbReference type="PANTHER" id="PTHR43285">
    <property type="entry name" value="ANTHRANILATE PHOSPHORIBOSYLTRANSFERASE"/>
    <property type="match status" value="1"/>
</dbReference>
<keyword evidence="10" id="KW-0460">Magnesium</keyword>
<dbReference type="Gene3D" id="1.20.970.10">
    <property type="entry name" value="Transferase, Pyrimidine Nucleoside Phosphorylase, Chain C"/>
    <property type="match status" value="1"/>
</dbReference>
<dbReference type="GO" id="GO:0000287">
    <property type="term" value="F:magnesium ion binding"/>
    <property type="evidence" value="ECO:0007669"/>
    <property type="project" value="UniProtKB-UniRule"/>
</dbReference>
<comment type="function">
    <text evidence="10">Catalyzes the transfer of the phosphoribosyl group of 5-phosphorylribose-1-pyrophosphate (PRPP) to anthranilate to yield N-(5'-phosphoribosyl)-anthranilate (PRA).</text>
</comment>
<dbReference type="CDD" id="cd01743">
    <property type="entry name" value="GATase1_Anthranilate_Synthase"/>
    <property type="match status" value="1"/>
</dbReference>
<dbReference type="KEGG" id="sper:EW093_15725"/>
<dbReference type="InterPro" id="IPR005940">
    <property type="entry name" value="Anthranilate_Pribosyl_Tfrase"/>
</dbReference>
<dbReference type="UniPathway" id="UPA00035">
    <property type="reaction ID" value="UER00041"/>
</dbReference>
<dbReference type="NCBIfam" id="TIGR01245">
    <property type="entry name" value="trpD"/>
    <property type="match status" value="1"/>
</dbReference>
<feature type="binding site" evidence="10">
    <location>
        <position position="284"/>
    </location>
    <ligand>
        <name>Mg(2+)</name>
        <dbReference type="ChEBI" id="CHEBI:18420"/>
        <label>1</label>
    </ligand>
</feature>
<comment type="pathway">
    <text evidence="1 10">Amino-acid biosynthesis; L-tryptophan biosynthesis; L-tryptophan from chorismate: step 2/5.</text>
</comment>
<dbReference type="Pfam" id="PF02885">
    <property type="entry name" value="Glycos_trans_3N"/>
    <property type="match status" value="1"/>
</dbReference>
<dbReference type="PRINTS" id="PR00099">
    <property type="entry name" value="CPSGATASE"/>
</dbReference>
<dbReference type="EMBL" id="CP035807">
    <property type="protein sequence ID" value="QEN06070.1"/>
    <property type="molecule type" value="Genomic_DNA"/>
</dbReference>
<dbReference type="InterPro" id="IPR006221">
    <property type="entry name" value="TrpG/PapA_dom"/>
</dbReference>
<evidence type="ECO:0000256" key="1">
    <source>
        <dbReference type="ARBA" id="ARBA00004907"/>
    </source>
</evidence>
<accession>A0A5C1QG01</accession>
<evidence type="ECO:0000256" key="5">
    <source>
        <dbReference type="ARBA" id="ARBA00022822"/>
    </source>
</evidence>
<comment type="cofactor">
    <cofactor evidence="10">
        <name>Mg(2+)</name>
        <dbReference type="ChEBI" id="CHEBI:18420"/>
    </cofactor>
    <text evidence="10">Binds 2 magnesium ions per monomer.</text>
</comment>
<feature type="domain" description="Glycosyl transferase family 3" evidence="12">
    <location>
        <begin position="266"/>
        <end position="516"/>
    </location>
</feature>
<comment type="catalytic activity">
    <reaction evidence="8 10">
        <text>N-(5-phospho-beta-D-ribosyl)anthranilate + diphosphate = 5-phospho-alpha-D-ribose 1-diphosphate + anthranilate</text>
        <dbReference type="Rhea" id="RHEA:11768"/>
        <dbReference type="ChEBI" id="CHEBI:16567"/>
        <dbReference type="ChEBI" id="CHEBI:18277"/>
        <dbReference type="ChEBI" id="CHEBI:33019"/>
        <dbReference type="ChEBI" id="CHEBI:58017"/>
        <dbReference type="EC" id="2.4.2.18"/>
    </reaction>
</comment>
<comment type="similarity">
    <text evidence="10">Belongs to the anthranilate phosphoribosyltransferase family.</text>
</comment>
<feature type="binding site" evidence="10">
    <location>
        <position position="280"/>
    </location>
    <ligand>
        <name>5-phospho-alpha-D-ribose 1-diphosphate</name>
        <dbReference type="ChEBI" id="CHEBI:58017"/>
    </ligand>
</feature>
<feature type="binding site" evidence="10">
    <location>
        <position position="272"/>
    </location>
    <ligand>
        <name>anthranilate</name>
        <dbReference type="ChEBI" id="CHEBI:16567"/>
        <label>1</label>
    </ligand>
</feature>
<evidence type="ECO:0000256" key="9">
    <source>
        <dbReference type="ARBA" id="ARBA00061188"/>
    </source>
</evidence>
<dbReference type="FunFam" id="3.40.50.880:FF:000003">
    <property type="entry name" value="Anthranilate synthase component II"/>
    <property type="match status" value="1"/>
</dbReference>
<evidence type="ECO:0000313" key="15">
    <source>
        <dbReference type="Proteomes" id="UP000323824"/>
    </source>
</evidence>
<comment type="subunit">
    <text evidence="10">Homodimer.</text>
</comment>
<evidence type="ECO:0000259" key="11">
    <source>
        <dbReference type="Pfam" id="PF00117"/>
    </source>
</evidence>
<evidence type="ECO:0000259" key="12">
    <source>
        <dbReference type="Pfam" id="PF00591"/>
    </source>
</evidence>
<keyword evidence="7 10" id="KW-0057">Aromatic amino acid biosynthesis</keyword>
<keyword evidence="3 10" id="KW-0328">Glycosyltransferase</keyword>
<feature type="binding site" evidence="10">
    <location>
        <begin position="275"/>
        <end position="276"/>
    </location>
    <ligand>
        <name>5-phospho-alpha-D-ribose 1-diphosphate</name>
        <dbReference type="ChEBI" id="CHEBI:58017"/>
    </ligand>
</feature>
<dbReference type="InterPro" id="IPR017459">
    <property type="entry name" value="Glycosyl_Trfase_fam3_N_dom"/>
</dbReference>
<dbReference type="NCBIfam" id="TIGR00566">
    <property type="entry name" value="trpG_papA"/>
    <property type="match status" value="1"/>
</dbReference>
<keyword evidence="14" id="KW-0456">Lyase</keyword>
<feature type="binding site" evidence="10">
    <location>
        <position position="312"/>
    </location>
    <ligand>
        <name>5-phospho-alpha-D-ribose 1-diphosphate</name>
        <dbReference type="ChEBI" id="CHEBI:58017"/>
    </ligand>
</feature>
<dbReference type="InterPro" id="IPR035902">
    <property type="entry name" value="Nuc_phospho_transferase"/>
</dbReference>
<dbReference type="FunFam" id="3.40.1030.10:FF:000002">
    <property type="entry name" value="Anthranilate phosphoribosyltransferase"/>
    <property type="match status" value="1"/>
</dbReference>
<dbReference type="SUPFAM" id="SSF52317">
    <property type="entry name" value="Class I glutamine amidotransferase-like"/>
    <property type="match status" value="1"/>
</dbReference>
<evidence type="ECO:0000256" key="10">
    <source>
        <dbReference type="HAMAP-Rule" id="MF_00211"/>
    </source>
</evidence>
<evidence type="ECO:0000256" key="8">
    <source>
        <dbReference type="ARBA" id="ARBA00052328"/>
    </source>
</evidence>
<gene>
    <name evidence="10" type="primary">trpD</name>
    <name evidence="14" type="ORF">EW093_15725</name>
</gene>
<reference evidence="14 15" key="2">
    <citation type="submission" date="2019-09" db="EMBL/GenBank/DDBJ databases">
        <title>Complete Genome Sequence and Methylome Analysis of free living Spirochaetas.</title>
        <authorList>
            <person name="Leshcheva N."/>
            <person name="Mikheeva N."/>
        </authorList>
    </citation>
    <scope>NUCLEOTIDE SEQUENCE [LARGE SCALE GENOMIC DNA]</scope>
    <source>
        <strain evidence="14 15">P</strain>
    </source>
</reference>
<dbReference type="GO" id="GO:0000162">
    <property type="term" value="P:L-tryptophan biosynthetic process"/>
    <property type="evidence" value="ECO:0007669"/>
    <property type="project" value="UniProtKB-UniRule"/>
</dbReference>
<dbReference type="EC" id="2.4.2.18" evidence="10"/>
<feature type="domain" description="Glutamine amidotransferase" evidence="11">
    <location>
        <begin position="3"/>
        <end position="186"/>
    </location>
</feature>
<dbReference type="GO" id="GO:0005829">
    <property type="term" value="C:cytosol"/>
    <property type="evidence" value="ECO:0007669"/>
    <property type="project" value="TreeGrafter"/>
</dbReference>
<keyword evidence="15" id="KW-1185">Reference proteome</keyword>
<feature type="binding site" evidence="10">
    <location>
        <position position="272"/>
    </location>
    <ligand>
        <name>5-phospho-alpha-D-ribose 1-diphosphate</name>
        <dbReference type="ChEBI" id="CHEBI:58017"/>
    </ligand>
</feature>
<dbReference type="OrthoDB" id="9806430at2"/>
<dbReference type="InterPro" id="IPR017926">
    <property type="entry name" value="GATASE"/>
</dbReference>
<evidence type="ECO:0000259" key="13">
    <source>
        <dbReference type="Pfam" id="PF02885"/>
    </source>
</evidence>
<proteinExistence type="inferred from homology"/>
<dbReference type="SUPFAM" id="SSF47648">
    <property type="entry name" value="Nucleoside phosphorylase/phosphoribosyltransferase N-terminal domain"/>
    <property type="match status" value="1"/>
</dbReference>
<dbReference type="PRINTS" id="PR00096">
    <property type="entry name" value="GATASE"/>
</dbReference>
<dbReference type="Pfam" id="PF00117">
    <property type="entry name" value="GATase"/>
    <property type="match status" value="1"/>
</dbReference>
<dbReference type="InterPro" id="IPR036320">
    <property type="entry name" value="Glycosyl_Trfase_fam3_N_dom_sf"/>
</dbReference>
<evidence type="ECO:0000256" key="4">
    <source>
        <dbReference type="ARBA" id="ARBA00022679"/>
    </source>
</evidence>
<keyword evidence="2 10" id="KW-0028">Amino-acid biosynthesis</keyword>
<dbReference type="InterPro" id="IPR029062">
    <property type="entry name" value="Class_I_gatase-like"/>
</dbReference>
<feature type="binding site" evidence="10">
    <location>
        <position position="418"/>
    </location>
    <ligand>
        <name>Mg(2+)</name>
        <dbReference type="ChEBI" id="CHEBI:18420"/>
        <label>2</label>
    </ligand>
</feature>
<feature type="binding site" evidence="10">
    <location>
        <begin position="300"/>
        <end position="308"/>
    </location>
    <ligand>
        <name>5-phospho-alpha-D-ribose 1-diphosphate</name>
        <dbReference type="ChEBI" id="CHEBI:58017"/>
    </ligand>
</feature>
<dbReference type="InterPro" id="IPR000312">
    <property type="entry name" value="Glycosyl_Trfase_fam3"/>
</dbReference>
<dbReference type="GO" id="GO:0016829">
    <property type="term" value="F:lyase activity"/>
    <property type="evidence" value="ECO:0007669"/>
    <property type="project" value="UniProtKB-KW"/>
</dbReference>
<dbReference type="RefSeq" id="WP_149569304.1">
    <property type="nucleotide sequence ID" value="NZ_CP035807.1"/>
</dbReference>
<evidence type="ECO:0000313" key="14">
    <source>
        <dbReference type="EMBL" id="QEN06070.1"/>
    </source>
</evidence>
<comment type="similarity">
    <text evidence="9">In the C-terminal section; belongs to the anthranilate phosphoribosyltransferase family.</text>
</comment>
<dbReference type="AlphaFoldDB" id="A0A5C1QG01"/>
<keyword evidence="10" id="KW-0479">Metal-binding</keyword>
<keyword evidence="4 10" id="KW-0808">Transferase</keyword>
<evidence type="ECO:0000256" key="6">
    <source>
        <dbReference type="ARBA" id="ARBA00022962"/>
    </source>
</evidence>
<name>A0A5C1QG01_9SPIO</name>
<dbReference type="NCBIfam" id="NF011201">
    <property type="entry name" value="PRK14607.1"/>
    <property type="match status" value="1"/>
</dbReference>
<evidence type="ECO:0000256" key="3">
    <source>
        <dbReference type="ARBA" id="ARBA00022676"/>
    </source>
</evidence>
<comment type="caution">
    <text evidence="10">Lacks conserved residue(s) required for the propagation of feature annotation.</text>
</comment>
<dbReference type="PROSITE" id="PS51273">
    <property type="entry name" value="GATASE_TYPE_1"/>
    <property type="match status" value="1"/>
</dbReference>
<feature type="binding site" evidence="10">
    <location>
        <position position="418"/>
    </location>
    <ligand>
        <name>Mg(2+)</name>
        <dbReference type="ChEBI" id="CHEBI:18420"/>
        <label>1</label>
    </ligand>
</feature>
<protein>
    <recommendedName>
        <fullName evidence="10">Anthranilate phosphoribosyltransferase</fullName>
        <ecNumber evidence="10">2.4.2.18</ecNumber>
    </recommendedName>
</protein>
<dbReference type="Gene3D" id="3.40.50.880">
    <property type="match status" value="1"/>
</dbReference>
<dbReference type="Proteomes" id="UP000323824">
    <property type="component" value="Chromosome"/>
</dbReference>
<dbReference type="PANTHER" id="PTHR43285:SF2">
    <property type="entry name" value="ANTHRANILATE PHOSPHORIBOSYLTRANSFERASE"/>
    <property type="match status" value="1"/>
</dbReference>
<feature type="domain" description="Glycosyl transferase family 3 N-terminal" evidence="13">
    <location>
        <begin position="199"/>
        <end position="257"/>
    </location>
</feature>
<evidence type="ECO:0000256" key="2">
    <source>
        <dbReference type="ARBA" id="ARBA00022605"/>
    </source>
</evidence>
<dbReference type="HAMAP" id="MF_00211">
    <property type="entry name" value="TrpD"/>
    <property type="match status" value="1"/>
</dbReference>
<dbReference type="Pfam" id="PF00591">
    <property type="entry name" value="Glycos_transf_3"/>
    <property type="match status" value="1"/>
</dbReference>
<evidence type="ECO:0000256" key="7">
    <source>
        <dbReference type="ARBA" id="ARBA00023141"/>
    </source>
</evidence>
<keyword evidence="6" id="KW-0315">Glutamine amidotransferase</keyword>
<reference evidence="14 15" key="1">
    <citation type="submission" date="2019-02" db="EMBL/GenBank/DDBJ databases">
        <authorList>
            <person name="Fomenkov A."/>
            <person name="Dubinina G."/>
            <person name="Grabovich M."/>
            <person name="Vincze T."/>
            <person name="Roberts R.J."/>
        </authorList>
    </citation>
    <scope>NUCLEOTIDE SEQUENCE [LARGE SCALE GENOMIC DNA]</scope>
    <source>
        <strain evidence="14 15">P</strain>
    </source>
</reference>
<feature type="binding site" evidence="10">
    <location>
        <position position="417"/>
    </location>
    <ligand>
        <name>Mg(2+)</name>
        <dbReference type="ChEBI" id="CHEBI:18420"/>
        <label>2</label>
    </ligand>
</feature>
<dbReference type="Gene3D" id="3.40.1030.10">
    <property type="entry name" value="Nucleoside phosphorylase/phosphoribosyltransferase catalytic domain"/>
    <property type="match status" value="1"/>
</dbReference>
<feature type="binding site" evidence="10">
    <location>
        <position position="358"/>
    </location>
    <ligand>
        <name>anthranilate</name>
        <dbReference type="ChEBI" id="CHEBI:16567"/>
        <label>2</label>
    </ligand>
</feature>